<evidence type="ECO:0000259" key="3">
    <source>
        <dbReference type="Pfam" id="PF13505"/>
    </source>
</evidence>
<evidence type="ECO:0000256" key="1">
    <source>
        <dbReference type="ARBA" id="ARBA00022729"/>
    </source>
</evidence>
<feature type="domain" description="Outer membrane protein beta-barrel" evidence="3">
    <location>
        <begin position="37"/>
        <end position="189"/>
    </location>
</feature>
<gene>
    <name evidence="4" type="ORF">RI844_14740</name>
</gene>
<reference evidence="4 5" key="1">
    <citation type="submission" date="2023-09" db="EMBL/GenBank/DDBJ databases">
        <authorList>
            <person name="Qi X."/>
        </authorList>
    </citation>
    <scope>NUCLEOTIDE SEQUENCE [LARGE SCALE GENOMIC DNA]</scope>
    <source>
        <strain evidence="4 5">S1-1</strain>
    </source>
</reference>
<dbReference type="Pfam" id="PF13505">
    <property type="entry name" value="OMP_b-brl"/>
    <property type="match status" value="1"/>
</dbReference>
<evidence type="ECO:0000313" key="5">
    <source>
        <dbReference type="Proteomes" id="UP001301442"/>
    </source>
</evidence>
<dbReference type="EMBL" id="CP136600">
    <property type="protein sequence ID" value="WOH36618.1"/>
    <property type="molecule type" value="Genomic_DNA"/>
</dbReference>
<dbReference type="RefSeq" id="WP_348395430.1">
    <property type="nucleotide sequence ID" value="NZ_CP136600.1"/>
</dbReference>
<protein>
    <submittedName>
        <fullName evidence="4">Outer membrane beta-barrel protein</fullName>
    </submittedName>
</protein>
<proteinExistence type="predicted"/>
<dbReference type="SUPFAM" id="SSF56925">
    <property type="entry name" value="OMPA-like"/>
    <property type="match status" value="1"/>
</dbReference>
<sequence>MLNIKVATLTSLLLTSFVVFAEQPSNSEDNSTQVALDKQWQVGIGTYALVLEPDDSDYDEDEFTGYNLSLTYGATDNVAIKASYYDTEHDDFSQLELSGCELQLLAGTGLASTGFKIYGSFGFYSESMEYDDIDEDFSGAQLGGGIGYNWEQVALDFTLSLRTTSDYEDFAEIDDISAATSSLNIAYRF</sequence>
<dbReference type="Proteomes" id="UP001301442">
    <property type="component" value="Chromosome"/>
</dbReference>
<feature type="chain" id="PRO_5046173755" evidence="2">
    <location>
        <begin position="22"/>
        <end position="189"/>
    </location>
</feature>
<evidence type="ECO:0000313" key="4">
    <source>
        <dbReference type="EMBL" id="WOH36618.1"/>
    </source>
</evidence>
<accession>A0ABZ0GLH4</accession>
<keyword evidence="5" id="KW-1185">Reference proteome</keyword>
<dbReference type="Gene3D" id="2.40.160.20">
    <property type="match status" value="1"/>
</dbReference>
<dbReference type="InterPro" id="IPR027385">
    <property type="entry name" value="Beta-barrel_OMP"/>
</dbReference>
<dbReference type="InterPro" id="IPR011250">
    <property type="entry name" value="OMP/PagP_B-barrel"/>
</dbReference>
<keyword evidence="1 2" id="KW-0732">Signal</keyword>
<evidence type="ECO:0000256" key="2">
    <source>
        <dbReference type="SAM" id="SignalP"/>
    </source>
</evidence>
<feature type="signal peptide" evidence="2">
    <location>
        <begin position="1"/>
        <end position="21"/>
    </location>
</feature>
<name>A0ABZ0GLH4_9GAMM</name>
<organism evidence="4 5">
    <name type="scientific">Thalassotalea fonticola</name>
    <dbReference type="NCBI Taxonomy" id="3065649"/>
    <lineage>
        <taxon>Bacteria</taxon>
        <taxon>Pseudomonadati</taxon>
        <taxon>Pseudomonadota</taxon>
        <taxon>Gammaproteobacteria</taxon>
        <taxon>Alteromonadales</taxon>
        <taxon>Colwelliaceae</taxon>
        <taxon>Thalassotalea</taxon>
    </lineage>
</organism>